<protein>
    <submittedName>
        <fullName evidence="2">Uncharacterized protein</fullName>
    </submittedName>
</protein>
<comment type="caution">
    <text evidence="2">The sequence shown here is derived from an EMBL/GenBank/DDBJ whole genome shotgun (WGS) entry which is preliminary data.</text>
</comment>
<dbReference type="Proteomes" id="UP001341840">
    <property type="component" value="Unassembled WGS sequence"/>
</dbReference>
<keyword evidence="3" id="KW-1185">Reference proteome</keyword>
<sequence length="78" mass="8428">MVYRRVGKLQHRQSSGSASSTIPPSKNKCATASNEPKKNHRKSLIQTRSTKLPPKTAAPRETILPGKKVCGDDTSLVG</sequence>
<feature type="compositionally biased region" description="Low complexity" evidence="1">
    <location>
        <begin position="14"/>
        <end position="25"/>
    </location>
</feature>
<evidence type="ECO:0000313" key="2">
    <source>
        <dbReference type="EMBL" id="MED6226288.1"/>
    </source>
</evidence>
<reference evidence="2 3" key="1">
    <citation type="journal article" date="2023" name="Plants (Basel)">
        <title>Bridging the Gap: Combining Genomics and Transcriptomics Approaches to Understand Stylosanthes scabra, an Orphan Legume from the Brazilian Caatinga.</title>
        <authorList>
            <person name="Ferreira-Neto J.R.C."/>
            <person name="da Silva M.D."/>
            <person name="Binneck E."/>
            <person name="de Melo N.F."/>
            <person name="da Silva R.H."/>
            <person name="de Melo A.L.T.M."/>
            <person name="Pandolfi V."/>
            <person name="Bustamante F.O."/>
            <person name="Brasileiro-Vidal A.C."/>
            <person name="Benko-Iseppon A.M."/>
        </authorList>
    </citation>
    <scope>NUCLEOTIDE SEQUENCE [LARGE SCALE GENOMIC DNA]</scope>
    <source>
        <tissue evidence="2">Leaves</tissue>
    </source>
</reference>
<evidence type="ECO:0000313" key="3">
    <source>
        <dbReference type="Proteomes" id="UP001341840"/>
    </source>
</evidence>
<organism evidence="2 3">
    <name type="scientific">Stylosanthes scabra</name>
    <dbReference type="NCBI Taxonomy" id="79078"/>
    <lineage>
        <taxon>Eukaryota</taxon>
        <taxon>Viridiplantae</taxon>
        <taxon>Streptophyta</taxon>
        <taxon>Embryophyta</taxon>
        <taxon>Tracheophyta</taxon>
        <taxon>Spermatophyta</taxon>
        <taxon>Magnoliopsida</taxon>
        <taxon>eudicotyledons</taxon>
        <taxon>Gunneridae</taxon>
        <taxon>Pentapetalae</taxon>
        <taxon>rosids</taxon>
        <taxon>fabids</taxon>
        <taxon>Fabales</taxon>
        <taxon>Fabaceae</taxon>
        <taxon>Papilionoideae</taxon>
        <taxon>50 kb inversion clade</taxon>
        <taxon>dalbergioids sensu lato</taxon>
        <taxon>Dalbergieae</taxon>
        <taxon>Pterocarpus clade</taxon>
        <taxon>Stylosanthes</taxon>
    </lineage>
</organism>
<dbReference type="EMBL" id="JASCZI010274949">
    <property type="protein sequence ID" value="MED6226288.1"/>
    <property type="molecule type" value="Genomic_DNA"/>
</dbReference>
<proteinExistence type="predicted"/>
<gene>
    <name evidence="2" type="ORF">PIB30_102089</name>
</gene>
<feature type="region of interest" description="Disordered" evidence="1">
    <location>
        <begin position="1"/>
        <end position="78"/>
    </location>
</feature>
<accession>A0ABU6ZWB1</accession>
<feature type="compositionally biased region" description="Basic residues" evidence="1">
    <location>
        <begin position="1"/>
        <end position="11"/>
    </location>
</feature>
<name>A0ABU6ZWB1_9FABA</name>
<feature type="non-terminal residue" evidence="2">
    <location>
        <position position="78"/>
    </location>
</feature>
<evidence type="ECO:0000256" key="1">
    <source>
        <dbReference type="SAM" id="MobiDB-lite"/>
    </source>
</evidence>